<dbReference type="EMBL" id="AP027734">
    <property type="protein sequence ID" value="BDZ54580.1"/>
    <property type="molecule type" value="Genomic_DNA"/>
</dbReference>
<feature type="domain" description="tRNA uridine(34) hydroxylase N-terminal" evidence="1">
    <location>
        <begin position="5"/>
        <end position="78"/>
    </location>
</feature>
<evidence type="ECO:0000313" key="2">
    <source>
        <dbReference type="EMBL" id="BDZ54580.1"/>
    </source>
</evidence>
<dbReference type="InterPro" id="IPR040503">
    <property type="entry name" value="TRHO_N"/>
</dbReference>
<keyword evidence="3" id="KW-1185">Reference proteome</keyword>
<dbReference type="InterPro" id="IPR020936">
    <property type="entry name" value="TrhO"/>
</dbReference>
<evidence type="ECO:0000313" key="3">
    <source>
        <dbReference type="Proteomes" id="UP001321477"/>
    </source>
</evidence>
<dbReference type="PANTHER" id="PTHR43268:SF6">
    <property type="entry name" value="THIOSULFATE SULFURTRANSFERASE_RHODANESE-LIKE DOMAIN-CONTAINING PROTEIN 2"/>
    <property type="match status" value="1"/>
</dbReference>
<proteinExistence type="predicted"/>
<accession>A0ABN6YB45</accession>
<evidence type="ECO:0000259" key="1">
    <source>
        <dbReference type="Pfam" id="PF17773"/>
    </source>
</evidence>
<organism evidence="2 3">
    <name type="scientific">Agromyces marinus</name>
    <dbReference type="NCBI Taxonomy" id="1389020"/>
    <lineage>
        <taxon>Bacteria</taxon>
        <taxon>Bacillati</taxon>
        <taxon>Actinomycetota</taxon>
        <taxon>Actinomycetes</taxon>
        <taxon>Micrococcales</taxon>
        <taxon>Microbacteriaceae</taxon>
        <taxon>Agromyces</taxon>
    </lineage>
</organism>
<protein>
    <recommendedName>
        <fullName evidence="1">tRNA uridine(34) hydroxylase N-terminal domain-containing protein</fullName>
    </recommendedName>
</protein>
<sequence>MLLPKIILFYAFTPLADPDAIRLWQRDLAESLGLRGRVLISEHGVNGTLGGEMGALKRYVRKTKEYAGFRSLDVKWSEGTGLDEHGRSVDFPA</sequence>
<dbReference type="Gene3D" id="3.30.70.100">
    <property type="match status" value="1"/>
</dbReference>
<gene>
    <name evidence="2" type="ORF">GCM10025870_16530</name>
</gene>
<dbReference type="Pfam" id="PF17773">
    <property type="entry name" value="UPF0176_N"/>
    <property type="match status" value="1"/>
</dbReference>
<name>A0ABN6YB45_9MICO</name>
<dbReference type="PANTHER" id="PTHR43268">
    <property type="entry name" value="THIOSULFATE SULFURTRANSFERASE/RHODANESE-LIKE DOMAIN-CONTAINING PROTEIN 2"/>
    <property type="match status" value="1"/>
</dbReference>
<reference evidence="3" key="1">
    <citation type="journal article" date="2019" name="Int. J. Syst. Evol. Microbiol.">
        <title>The Global Catalogue of Microorganisms (GCM) 10K type strain sequencing project: providing services to taxonomists for standard genome sequencing and annotation.</title>
        <authorList>
            <consortium name="The Broad Institute Genomics Platform"/>
            <consortium name="The Broad Institute Genome Sequencing Center for Infectious Disease"/>
            <person name="Wu L."/>
            <person name="Ma J."/>
        </authorList>
    </citation>
    <scope>NUCLEOTIDE SEQUENCE [LARGE SCALE GENOMIC DNA]</scope>
    <source>
        <strain evidence="3">NBRC 109019</strain>
    </source>
</reference>
<dbReference type="Proteomes" id="UP001321477">
    <property type="component" value="Chromosome"/>
</dbReference>